<dbReference type="SUPFAM" id="SSF53244">
    <property type="entry name" value="MurD-like peptide ligases, peptide-binding domain"/>
    <property type="match status" value="1"/>
</dbReference>
<proteinExistence type="inferred from homology"/>
<dbReference type="Proteomes" id="UP001054820">
    <property type="component" value="Chromosome"/>
</dbReference>
<dbReference type="InterPro" id="IPR004101">
    <property type="entry name" value="Mur_ligase_C"/>
</dbReference>
<dbReference type="InterPro" id="IPR035911">
    <property type="entry name" value="MurE/MurF_N"/>
</dbReference>
<keyword evidence="5 10" id="KW-0067">ATP-binding</keyword>
<dbReference type="Pfam" id="PF01225">
    <property type="entry name" value="Mur_ligase"/>
    <property type="match status" value="1"/>
</dbReference>
<keyword evidence="9 10" id="KW-0961">Cell wall biogenesis/degradation</keyword>
<keyword evidence="7 10" id="KW-0573">Peptidoglycan synthesis</keyword>
<dbReference type="Pfam" id="PF08245">
    <property type="entry name" value="Mur_ligase_M"/>
    <property type="match status" value="1"/>
</dbReference>
<gene>
    <name evidence="10 15" type="primary">murF</name>
    <name evidence="15" type="ORF">THMIRHAM_16570</name>
</gene>
<evidence type="ECO:0000313" key="16">
    <source>
        <dbReference type="Proteomes" id="UP001054820"/>
    </source>
</evidence>
<comment type="pathway">
    <text evidence="10 11">Cell wall biogenesis; peptidoglycan biosynthesis.</text>
</comment>
<keyword evidence="8 10" id="KW-0131">Cell cycle</keyword>
<accession>A0ABM7MEM9</accession>
<dbReference type="Pfam" id="PF02875">
    <property type="entry name" value="Mur_ligase_C"/>
    <property type="match status" value="1"/>
</dbReference>
<dbReference type="HAMAP" id="MF_02019">
    <property type="entry name" value="MurF"/>
    <property type="match status" value="1"/>
</dbReference>
<evidence type="ECO:0000256" key="6">
    <source>
        <dbReference type="ARBA" id="ARBA00022960"/>
    </source>
</evidence>
<dbReference type="InterPro" id="IPR051046">
    <property type="entry name" value="MurCDEF_CellWall_CoF430Synth"/>
</dbReference>
<evidence type="ECO:0000256" key="10">
    <source>
        <dbReference type="HAMAP-Rule" id="MF_02019"/>
    </source>
</evidence>
<comment type="function">
    <text evidence="10 11">Involved in cell wall formation. Catalyzes the final step in the synthesis of UDP-N-acetylmuramoyl-pentapeptide, the precursor of murein.</text>
</comment>
<evidence type="ECO:0000256" key="3">
    <source>
        <dbReference type="ARBA" id="ARBA00022618"/>
    </source>
</evidence>
<evidence type="ECO:0000256" key="2">
    <source>
        <dbReference type="ARBA" id="ARBA00022598"/>
    </source>
</evidence>
<evidence type="ECO:0000313" key="15">
    <source>
        <dbReference type="EMBL" id="BCN93872.1"/>
    </source>
</evidence>
<dbReference type="Gene3D" id="3.40.1390.10">
    <property type="entry name" value="MurE/MurF, N-terminal domain"/>
    <property type="match status" value="1"/>
</dbReference>
<dbReference type="InterPro" id="IPR013221">
    <property type="entry name" value="Mur_ligase_cen"/>
</dbReference>
<reference evidence="15" key="1">
    <citation type="journal article" date="2022" name="Arch. Microbiol.">
        <title>Thiomicrorhabdus immobilis sp. nov., a mesophilic sulfur-oxidizing bacterium isolated from sediment of a brackish lake in northern Japan.</title>
        <authorList>
            <person name="Kojima H."/>
            <person name="Mochizuki J."/>
            <person name="Kanda M."/>
            <person name="Watanabe T."/>
            <person name="Fukui M."/>
        </authorList>
    </citation>
    <scope>NUCLEOTIDE SEQUENCE</scope>
    <source>
        <strain evidence="15">Am19</strain>
    </source>
</reference>
<keyword evidence="4 10" id="KW-0547">Nucleotide-binding</keyword>
<feature type="domain" description="Mur ligase N-terminal catalytic" evidence="12">
    <location>
        <begin position="70"/>
        <end position="138"/>
    </location>
</feature>
<evidence type="ECO:0000259" key="14">
    <source>
        <dbReference type="Pfam" id="PF08245"/>
    </source>
</evidence>
<feature type="domain" description="Mur ligase C-terminal" evidence="13">
    <location>
        <begin position="372"/>
        <end position="496"/>
    </location>
</feature>
<evidence type="ECO:0000256" key="9">
    <source>
        <dbReference type="ARBA" id="ARBA00023316"/>
    </source>
</evidence>
<comment type="catalytic activity">
    <reaction evidence="10 11">
        <text>D-alanyl-D-alanine + UDP-N-acetyl-alpha-D-muramoyl-L-alanyl-gamma-D-glutamyl-meso-2,6-diaminopimelate + ATP = UDP-N-acetyl-alpha-D-muramoyl-L-alanyl-gamma-D-glutamyl-meso-2,6-diaminopimeloyl-D-alanyl-D-alanine + ADP + phosphate + H(+)</text>
        <dbReference type="Rhea" id="RHEA:28374"/>
        <dbReference type="ChEBI" id="CHEBI:15378"/>
        <dbReference type="ChEBI" id="CHEBI:30616"/>
        <dbReference type="ChEBI" id="CHEBI:43474"/>
        <dbReference type="ChEBI" id="CHEBI:57822"/>
        <dbReference type="ChEBI" id="CHEBI:61386"/>
        <dbReference type="ChEBI" id="CHEBI:83905"/>
        <dbReference type="ChEBI" id="CHEBI:456216"/>
        <dbReference type="EC" id="6.3.2.10"/>
    </reaction>
</comment>
<dbReference type="PANTHER" id="PTHR43024">
    <property type="entry name" value="UDP-N-ACETYLMURAMOYL-TRIPEPTIDE--D-ALANYL-D-ALANINE LIGASE"/>
    <property type="match status" value="1"/>
</dbReference>
<evidence type="ECO:0000256" key="7">
    <source>
        <dbReference type="ARBA" id="ARBA00022984"/>
    </source>
</evidence>
<comment type="similarity">
    <text evidence="10">Belongs to the MurCDEF family. MurF subfamily.</text>
</comment>
<dbReference type="NCBIfam" id="TIGR01143">
    <property type="entry name" value="murF"/>
    <property type="match status" value="1"/>
</dbReference>
<dbReference type="RefSeq" id="WP_237261326.1">
    <property type="nucleotide sequence ID" value="NZ_AP024202.1"/>
</dbReference>
<keyword evidence="16" id="KW-1185">Reference proteome</keyword>
<evidence type="ECO:0000259" key="13">
    <source>
        <dbReference type="Pfam" id="PF02875"/>
    </source>
</evidence>
<dbReference type="InterPro" id="IPR036615">
    <property type="entry name" value="Mur_ligase_C_dom_sf"/>
</dbReference>
<evidence type="ECO:0000256" key="11">
    <source>
        <dbReference type="RuleBase" id="RU004136"/>
    </source>
</evidence>
<name>A0ABM7MEM9_9GAMM</name>
<evidence type="ECO:0000256" key="4">
    <source>
        <dbReference type="ARBA" id="ARBA00022741"/>
    </source>
</evidence>
<keyword evidence="3 10" id="KW-0132">Cell division</keyword>
<dbReference type="GO" id="GO:0016874">
    <property type="term" value="F:ligase activity"/>
    <property type="evidence" value="ECO:0007669"/>
    <property type="project" value="UniProtKB-KW"/>
</dbReference>
<dbReference type="PANTHER" id="PTHR43024:SF1">
    <property type="entry name" value="UDP-N-ACETYLMURAMOYL-TRIPEPTIDE--D-ALANYL-D-ALANINE LIGASE"/>
    <property type="match status" value="1"/>
</dbReference>
<evidence type="ECO:0000259" key="12">
    <source>
        <dbReference type="Pfam" id="PF01225"/>
    </source>
</evidence>
<keyword evidence="2 10" id="KW-0436">Ligase</keyword>
<comment type="subcellular location">
    <subcellularLocation>
        <location evidence="10 11">Cytoplasm</location>
    </subcellularLocation>
</comment>
<dbReference type="InterPro" id="IPR005863">
    <property type="entry name" value="UDP-N-AcMur_synth"/>
</dbReference>
<feature type="domain" description="Mur ligase central" evidence="14">
    <location>
        <begin position="152"/>
        <end position="350"/>
    </location>
</feature>
<feature type="binding site" evidence="10">
    <location>
        <begin position="154"/>
        <end position="160"/>
    </location>
    <ligand>
        <name>ATP</name>
        <dbReference type="ChEBI" id="CHEBI:30616"/>
    </ligand>
</feature>
<sequence>MNMNSQSSKLLNGAESAEAMVASFQAQINDSTKDFSTKDMTMFAWTLEQLRESTDGEFIGPVSEADTIRFTSISTDTRTLQPGALYIAIKGDNFDGHTFIEQAVQQGAVAVLVSETVESIVPGVEVDDTRIALGQFARWHRQQMPVKTLVAVTGSNGKTTTKTLLNSLFSQVGNTLATEGNLNNDFGVPRTLLNIRPEHEFAIIEMGANHPHEIAYLTALALPDIAMINNASGAHLEGFGSLQGVINTKGEIFQGLNQIPGRNPGIAVINTDSPGFTDWQQRLQKLAVTKVVTFGSKASAQFRVEHFKTLDSVASGIEFELDFSDQKHLVTMPVLGFHNAMNAAACVAVAISAGLSWQQILPGLVSFSGVSGRLQKTAINNGWLIDDSYNANPESVKAGIDALCSLPGQAVVCLGAMAEIGVGSAQAHREIAEYARDRGVYRLFVYGEAAKNMPDAFGENSQFFNTHEAMAQTVVATITSAAESQQKMNVLVKGSRSAKMEKVSQAILNALLA</sequence>
<evidence type="ECO:0000256" key="8">
    <source>
        <dbReference type="ARBA" id="ARBA00023306"/>
    </source>
</evidence>
<dbReference type="EC" id="6.3.2.10" evidence="10 11"/>
<evidence type="ECO:0000256" key="1">
    <source>
        <dbReference type="ARBA" id="ARBA00022490"/>
    </source>
</evidence>
<dbReference type="Gene3D" id="3.40.1190.10">
    <property type="entry name" value="Mur-like, catalytic domain"/>
    <property type="match status" value="1"/>
</dbReference>
<evidence type="ECO:0000256" key="5">
    <source>
        <dbReference type="ARBA" id="ARBA00022840"/>
    </source>
</evidence>
<dbReference type="Gene3D" id="3.90.190.20">
    <property type="entry name" value="Mur ligase, C-terminal domain"/>
    <property type="match status" value="1"/>
</dbReference>
<dbReference type="SUPFAM" id="SSF53623">
    <property type="entry name" value="MurD-like peptide ligases, catalytic domain"/>
    <property type="match status" value="1"/>
</dbReference>
<organism evidence="15 16">
    <name type="scientific">Thiomicrorhabdus immobilis</name>
    <dbReference type="NCBI Taxonomy" id="2791037"/>
    <lineage>
        <taxon>Bacteria</taxon>
        <taxon>Pseudomonadati</taxon>
        <taxon>Pseudomonadota</taxon>
        <taxon>Gammaproteobacteria</taxon>
        <taxon>Thiotrichales</taxon>
        <taxon>Piscirickettsiaceae</taxon>
        <taxon>Thiomicrorhabdus</taxon>
    </lineage>
</organism>
<keyword evidence="6 10" id="KW-0133">Cell shape</keyword>
<dbReference type="InterPro" id="IPR000713">
    <property type="entry name" value="Mur_ligase_N"/>
</dbReference>
<dbReference type="SUPFAM" id="SSF63418">
    <property type="entry name" value="MurE/MurF N-terminal domain"/>
    <property type="match status" value="1"/>
</dbReference>
<protein>
    <recommendedName>
        <fullName evidence="10 11">UDP-N-acetylmuramoyl-tripeptide--D-alanyl-D-alanine ligase</fullName>
        <ecNumber evidence="10 11">6.3.2.10</ecNumber>
    </recommendedName>
    <alternativeName>
        <fullName evidence="10">D-alanyl-D-alanine-adding enzyme</fullName>
    </alternativeName>
</protein>
<dbReference type="InterPro" id="IPR036565">
    <property type="entry name" value="Mur-like_cat_sf"/>
</dbReference>
<keyword evidence="1 10" id="KW-0963">Cytoplasm</keyword>
<dbReference type="EMBL" id="AP024202">
    <property type="protein sequence ID" value="BCN93872.1"/>
    <property type="molecule type" value="Genomic_DNA"/>
</dbReference>